<name>A0A0A9YNX0_LYGHE</name>
<reference evidence="2" key="2">
    <citation type="submission" date="2014-07" db="EMBL/GenBank/DDBJ databases">
        <authorList>
            <person name="Hull J."/>
        </authorList>
    </citation>
    <scope>NUCLEOTIDE SEQUENCE</scope>
</reference>
<dbReference type="EMBL" id="GBHO01012399">
    <property type="protein sequence ID" value="JAG31205.1"/>
    <property type="molecule type" value="Transcribed_RNA"/>
</dbReference>
<reference evidence="3" key="3">
    <citation type="submission" date="2014-09" db="EMBL/GenBank/DDBJ databases">
        <authorList>
            <person name="Magalhaes I.L.F."/>
            <person name="Oliveira U."/>
            <person name="Santos F.R."/>
            <person name="Vidigal T.H.D.A."/>
            <person name="Brescovit A.D."/>
            <person name="Santos A.J."/>
        </authorList>
    </citation>
    <scope>NUCLEOTIDE SEQUENCE</scope>
</reference>
<feature type="compositionally biased region" description="Basic and acidic residues" evidence="1">
    <location>
        <begin position="146"/>
        <end position="171"/>
    </location>
</feature>
<proteinExistence type="predicted"/>
<evidence type="ECO:0000313" key="3">
    <source>
        <dbReference type="EMBL" id="JAG65193.1"/>
    </source>
</evidence>
<dbReference type="EMBL" id="GBRD01000628">
    <property type="protein sequence ID" value="JAG65193.1"/>
    <property type="molecule type" value="Transcribed_RNA"/>
</dbReference>
<organism evidence="2">
    <name type="scientific">Lygus hesperus</name>
    <name type="common">Western plant bug</name>
    <dbReference type="NCBI Taxonomy" id="30085"/>
    <lineage>
        <taxon>Eukaryota</taxon>
        <taxon>Metazoa</taxon>
        <taxon>Ecdysozoa</taxon>
        <taxon>Arthropoda</taxon>
        <taxon>Hexapoda</taxon>
        <taxon>Insecta</taxon>
        <taxon>Pterygota</taxon>
        <taxon>Neoptera</taxon>
        <taxon>Paraneoptera</taxon>
        <taxon>Hemiptera</taxon>
        <taxon>Heteroptera</taxon>
        <taxon>Panheteroptera</taxon>
        <taxon>Cimicomorpha</taxon>
        <taxon>Miridae</taxon>
        <taxon>Mirini</taxon>
        <taxon>Lygus</taxon>
    </lineage>
</organism>
<feature type="region of interest" description="Disordered" evidence="1">
    <location>
        <begin position="142"/>
        <end position="187"/>
    </location>
</feature>
<reference evidence="2" key="1">
    <citation type="journal article" date="2014" name="PLoS ONE">
        <title>Transcriptome-Based Identification of ABC Transporters in the Western Tarnished Plant Bug Lygus hesperus.</title>
        <authorList>
            <person name="Hull J.J."/>
            <person name="Chaney K."/>
            <person name="Geib S.M."/>
            <person name="Fabrick J.A."/>
            <person name="Brent C.S."/>
            <person name="Walsh D."/>
            <person name="Lavine L.C."/>
        </authorList>
    </citation>
    <scope>NUCLEOTIDE SEQUENCE</scope>
</reference>
<protein>
    <submittedName>
        <fullName evidence="2">Uncharacterized protein</fullName>
    </submittedName>
</protein>
<dbReference type="AlphaFoldDB" id="A0A0A9YNX0"/>
<evidence type="ECO:0000313" key="2">
    <source>
        <dbReference type="EMBL" id="JAG31205.1"/>
    </source>
</evidence>
<evidence type="ECO:0000256" key="1">
    <source>
        <dbReference type="SAM" id="MobiDB-lite"/>
    </source>
</evidence>
<sequence>MQAETSGFRVTARTLYMRALPCMSIERRATEEFGKNHFKIAMFYFLVEATTKKKIWGTPDGTTQMVTNFSNSIMRLFKKDRKDPDVFGGERIGLIEPDRIRYKLASLWDKTIVFIFTWTIGVPVQLAHDTFSRIETAIIGDDDDKHEDHHEGAAKQSEQKDGKNGQNKKETGSQGKTNPEPKGTGKV</sequence>
<gene>
    <name evidence="2" type="ORF">CM83_99512</name>
</gene>
<accession>A0A0A9YNX0</accession>